<dbReference type="InterPro" id="IPR027396">
    <property type="entry name" value="DsrEFH-like"/>
</dbReference>
<dbReference type="NCBIfam" id="TIGR03011">
    <property type="entry name" value="sulf_tusB_dsrH"/>
    <property type="match status" value="1"/>
</dbReference>
<dbReference type="RefSeq" id="WP_126605780.1">
    <property type="nucleotide sequence ID" value="NZ_AP025144.1"/>
</dbReference>
<accession>A0AAV5NRK0</accession>
<dbReference type="GO" id="GO:1990228">
    <property type="term" value="C:sulfurtransferase complex"/>
    <property type="evidence" value="ECO:0007669"/>
    <property type="project" value="TreeGrafter"/>
</dbReference>
<reference evidence="2" key="1">
    <citation type="journal article" date="2019" name="Int. J. Syst. Evol. Microbiol.">
        <title>The Global Catalogue of Microorganisms (GCM) 10K type strain sequencing project: providing services to taxonomists for standard genome sequencing and annotation.</title>
        <authorList>
            <consortium name="The Broad Institute Genomics Platform"/>
            <consortium name="The Broad Institute Genome Sequencing Center for Infectious Disease"/>
            <person name="Wu L."/>
            <person name="Ma J."/>
        </authorList>
    </citation>
    <scope>NUCLEOTIDE SEQUENCE [LARGE SCALE GENOMIC DNA]</scope>
    <source>
        <strain evidence="2">NBRC 15640</strain>
    </source>
</reference>
<dbReference type="PANTHER" id="PTHR37526:SF1">
    <property type="entry name" value="PROTEIN TUSB"/>
    <property type="match status" value="1"/>
</dbReference>
<dbReference type="Pfam" id="PF04077">
    <property type="entry name" value="DsrH"/>
    <property type="match status" value="1"/>
</dbReference>
<dbReference type="EMBL" id="BSNX01000030">
    <property type="protein sequence ID" value="GLQ73350.1"/>
    <property type="molecule type" value="Genomic_DNA"/>
</dbReference>
<keyword evidence="2" id="KW-1185">Reference proteome</keyword>
<organism evidence="1 2">
    <name type="scientific">Vibrio penaeicida</name>
    <dbReference type="NCBI Taxonomy" id="104609"/>
    <lineage>
        <taxon>Bacteria</taxon>
        <taxon>Pseudomonadati</taxon>
        <taxon>Pseudomonadota</taxon>
        <taxon>Gammaproteobacteria</taxon>
        <taxon>Vibrionales</taxon>
        <taxon>Vibrionaceae</taxon>
        <taxon>Vibrio</taxon>
    </lineage>
</organism>
<dbReference type="Gene3D" id="3.40.1260.10">
    <property type="entry name" value="DsrEFH-like"/>
    <property type="match status" value="1"/>
</dbReference>
<proteinExistence type="predicted"/>
<gene>
    <name evidence="1" type="ORF">GCM10007932_27100</name>
</gene>
<dbReference type="PANTHER" id="PTHR37526">
    <property type="entry name" value="PROTEIN TUSB"/>
    <property type="match status" value="1"/>
</dbReference>
<dbReference type="Proteomes" id="UP001156690">
    <property type="component" value="Unassembled WGS sequence"/>
</dbReference>
<comment type="caution">
    <text evidence="1">The sequence shown here is derived from an EMBL/GenBank/DDBJ whole genome shotgun (WGS) entry which is preliminary data.</text>
</comment>
<evidence type="ECO:0000313" key="2">
    <source>
        <dbReference type="Proteomes" id="UP001156690"/>
    </source>
</evidence>
<dbReference type="SUPFAM" id="SSF75169">
    <property type="entry name" value="DsrEFH-like"/>
    <property type="match status" value="1"/>
</dbReference>
<dbReference type="GO" id="GO:0002143">
    <property type="term" value="P:tRNA wobble position uridine thiolation"/>
    <property type="evidence" value="ECO:0007669"/>
    <property type="project" value="InterPro"/>
</dbReference>
<sequence>MLHIVKSQTAIKEAIQYASSQDIILLVEDSVYAANTHHHAFEYLSNDKLAIYVLMPDVDARGLRSCIDDNVVKADFNDWVTLTEAHETTLTWE</sequence>
<evidence type="ECO:0000313" key="1">
    <source>
        <dbReference type="EMBL" id="GLQ73350.1"/>
    </source>
</evidence>
<dbReference type="AlphaFoldDB" id="A0AAV5NRK0"/>
<protein>
    <submittedName>
        <fullName evidence="1">Sulfurtransferase TusB</fullName>
    </submittedName>
</protein>
<dbReference type="InterPro" id="IPR007215">
    <property type="entry name" value="Sulphur_relay_TusB/DsrH"/>
</dbReference>
<name>A0AAV5NRK0_9VIBR</name>